<accession>A0A1G5BHQ5</accession>
<dbReference type="EMBL" id="FMUR01000004">
    <property type="protein sequence ID" value="SCX89713.1"/>
    <property type="molecule type" value="Genomic_DNA"/>
</dbReference>
<dbReference type="RefSeq" id="WP_026654537.1">
    <property type="nucleotide sequence ID" value="NZ_FMUR01000004.1"/>
</dbReference>
<dbReference type="AlphaFoldDB" id="A0A1G5BHQ5"/>
<keyword evidence="2" id="KW-0732">Signal</keyword>
<sequence>MRKRLIVALMLVTITFYGCAKTSEAPKSEEQVTQEASSGTEDSGNQEDEGDLEVRKAHENDEVIGNGSYFVSINGKVFYRRYDEDTFSESNLCENGLIMGAGNLYSNYSKKSELCIYDPATKSTEVFMEDDGFGGLYYANGFFYLKKYDGENNDYTVYRVNIDTREVDHSKDIAGDLLSIDEKTGAIVVNVFDKPEEANVNHLNVYKDDKELMSKETQDYYSAAEFLDGKLYYCIDGDEEDTFYEYDPETNKEVCLGKTNPKKVAGDEFLISWEIRDILKDNDTLYVHYCDYEGSASFYNAGIIYSAKEGAENSIEVLYDNTSDVVSDDGNMYITSDGQIKVDDSKGTYSIGKEYYENKKDANEKAPLIYYEDKDNIKTVVNEFANCPIAKSGFWMNVPNNAVSKIGDNVYMMIPEYVRYDINDVGWRPYYRMLKVKYLEITGSGEVNVIDDIPTTENYIDVEASYANDILSVNCVGVPISDDESEAGKEVKGESTFEYKLADNFEYVEDDTTKTKADFENYIKSGAKKLRLYYNDDGVVSKIIKLS</sequence>
<name>A0A1G5BHQ5_9FIRM</name>
<keyword evidence="4" id="KW-1185">Reference proteome</keyword>
<dbReference type="OrthoDB" id="9862329at2"/>
<feature type="signal peptide" evidence="2">
    <location>
        <begin position="1"/>
        <end position="20"/>
    </location>
</feature>
<organism evidence="3 4">
    <name type="scientific">Butyrivibrio hungatei</name>
    <dbReference type="NCBI Taxonomy" id="185008"/>
    <lineage>
        <taxon>Bacteria</taxon>
        <taxon>Bacillati</taxon>
        <taxon>Bacillota</taxon>
        <taxon>Clostridia</taxon>
        <taxon>Lachnospirales</taxon>
        <taxon>Lachnospiraceae</taxon>
        <taxon>Butyrivibrio</taxon>
    </lineage>
</organism>
<dbReference type="PROSITE" id="PS51257">
    <property type="entry name" value="PROKAR_LIPOPROTEIN"/>
    <property type="match status" value="1"/>
</dbReference>
<evidence type="ECO:0000256" key="2">
    <source>
        <dbReference type="SAM" id="SignalP"/>
    </source>
</evidence>
<proteinExistence type="predicted"/>
<feature type="region of interest" description="Disordered" evidence="1">
    <location>
        <begin position="27"/>
        <end position="52"/>
    </location>
</feature>
<feature type="chain" id="PRO_5038871870" description="DUF5050 domain-containing protein" evidence="2">
    <location>
        <begin position="21"/>
        <end position="547"/>
    </location>
</feature>
<feature type="compositionally biased region" description="Polar residues" evidence="1">
    <location>
        <begin position="31"/>
        <end position="43"/>
    </location>
</feature>
<dbReference type="Proteomes" id="UP000183047">
    <property type="component" value="Unassembled WGS sequence"/>
</dbReference>
<gene>
    <name evidence="3" type="ORF">SAMN02910451_00746</name>
</gene>
<evidence type="ECO:0000313" key="4">
    <source>
        <dbReference type="Proteomes" id="UP000183047"/>
    </source>
</evidence>
<evidence type="ECO:0008006" key="5">
    <source>
        <dbReference type="Google" id="ProtNLM"/>
    </source>
</evidence>
<reference evidence="4" key="1">
    <citation type="submission" date="2016-10" db="EMBL/GenBank/DDBJ databases">
        <authorList>
            <person name="Varghese N."/>
            <person name="Submissions S."/>
        </authorList>
    </citation>
    <scope>NUCLEOTIDE SEQUENCE [LARGE SCALE GENOMIC DNA]</scope>
    <source>
        <strain evidence="4">XBD2006</strain>
    </source>
</reference>
<evidence type="ECO:0000256" key="1">
    <source>
        <dbReference type="SAM" id="MobiDB-lite"/>
    </source>
</evidence>
<protein>
    <recommendedName>
        <fullName evidence="5">DUF5050 domain-containing protein</fullName>
    </recommendedName>
</protein>
<evidence type="ECO:0000313" key="3">
    <source>
        <dbReference type="EMBL" id="SCX89713.1"/>
    </source>
</evidence>